<dbReference type="Proteomes" id="UP001152747">
    <property type="component" value="Unassembled WGS sequence"/>
</dbReference>
<reference evidence="2" key="1">
    <citation type="submission" date="2022-11" db="EMBL/GenBank/DDBJ databases">
        <authorList>
            <person name="Kikuchi T."/>
        </authorList>
    </citation>
    <scope>NUCLEOTIDE SEQUENCE</scope>
    <source>
        <strain evidence="2">PS1010</strain>
    </source>
</reference>
<name>A0A9P1MU20_9PELO</name>
<feature type="domain" description="Tetratricopeptide repeat protein 5 OB fold" evidence="1">
    <location>
        <begin position="284"/>
        <end position="380"/>
    </location>
</feature>
<organism evidence="2 3">
    <name type="scientific">Caenorhabditis angaria</name>
    <dbReference type="NCBI Taxonomy" id="860376"/>
    <lineage>
        <taxon>Eukaryota</taxon>
        <taxon>Metazoa</taxon>
        <taxon>Ecdysozoa</taxon>
        <taxon>Nematoda</taxon>
        <taxon>Chromadorea</taxon>
        <taxon>Rhabditida</taxon>
        <taxon>Rhabditina</taxon>
        <taxon>Rhabditomorpha</taxon>
        <taxon>Rhabditoidea</taxon>
        <taxon>Rhabditidae</taxon>
        <taxon>Peloderinae</taxon>
        <taxon>Caenorhabditis</taxon>
    </lineage>
</organism>
<keyword evidence="3" id="KW-1185">Reference proteome</keyword>
<proteinExistence type="predicted"/>
<dbReference type="SUPFAM" id="SSF48452">
    <property type="entry name" value="TPR-like"/>
    <property type="match status" value="1"/>
</dbReference>
<protein>
    <recommendedName>
        <fullName evidence="1">Tetratricopeptide repeat protein 5 OB fold domain-containing protein</fullName>
    </recommendedName>
</protein>
<dbReference type="InterPro" id="IPR019734">
    <property type="entry name" value="TPR_rpt"/>
</dbReference>
<dbReference type="InterPro" id="IPR032076">
    <property type="entry name" value="TTC5_OB"/>
</dbReference>
<sequence length="388" mass="44037">MYSTVQKLKNFAEITYMNTKYSEDQAAEVIRKEAEKLINLEFRTVRGASPTLRTEIFLYSGKMFNCSEKFEPEAKQFLSFAVAENPTLFDGWLELGLCVAKQNDITFAVECFERSIKIARSPKGLANLAVALRLKASLSKDDFVQQSLREKAFSLLNEAIQSDKSLGLAHLTLGTHYFSEFFTSYQSKKNLLDEACSSYEQALKCDDQKRNPELHMNYATTLRYCEQFFKSIVHLKEACRLDPRNMLNSKEKLDNLLLYLEKLNDMIHRQGRLKTKRIESFAEALKNELCPTNASIMKVIGTVTHEEIVPLTIGCVLPTGKCCIVTVYNCSTDFGFIIGDTLTISLPEWKMYENIKMCRVNSPSQLLRNGQSVAANAIAHATLKIEQS</sequence>
<dbReference type="InterPro" id="IPR038645">
    <property type="entry name" value="TTC5_OB_sf"/>
</dbReference>
<dbReference type="OrthoDB" id="423589at2759"/>
<evidence type="ECO:0000313" key="3">
    <source>
        <dbReference type="Proteomes" id="UP001152747"/>
    </source>
</evidence>
<evidence type="ECO:0000313" key="2">
    <source>
        <dbReference type="EMBL" id="CAI5438861.1"/>
    </source>
</evidence>
<dbReference type="Gene3D" id="1.25.40.10">
    <property type="entry name" value="Tetratricopeptide repeat domain"/>
    <property type="match status" value="1"/>
</dbReference>
<accession>A0A9P1MU20</accession>
<gene>
    <name evidence="2" type="ORF">CAMP_LOCUS1498</name>
</gene>
<evidence type="ECO:0000259" key="1">
    <source>
        <dbReference type="Pfam" id="PF16669"/>
    </source>
</evidence>
<dbReference type="InterPro" id="IPR011990">
    <property type="entry name" value="TPR-like_helical_dom_sf"/>
</dbReference>
<dbReference type="Gene3D" id="2.40.50.550">
    <property type="match status" value="1"/>
</dbReference>
<dbReference type="SMART" id="SM00028">
    <property type="entry name" value="TPR"/>
    <property type="match status" value="2"/>
</dbReference>
<dbReference type="EMBL" id="CANHGI010000001">
    <property type="protein sequence ID" value="CAI5438861.1"/>
    <property type="molecule type" value="Genomic_DNA"/>
</dbReference>
<comment type="caution">
    <text evidence="2">The sequence shown here is derived from an EMBL/GenBank/DDBJ whole genome shotgun (WGS) entry which is preliminary data.</text>
</comment>
<dbReference type="AlphaFoldDB" id="A0A9P1MU20"/>
<dbReference type="Pfam" id="PF16669">
    <property type="entry name" value="TTC5_OB"/>
    <property type="match status" value="1"/>
</dbReference>